<proteinExistence type="predicted"/>
<protein>
    <submittedName>
        <fullName evidence="4">AAA family ATPase</fullName>
    </submittedName>
</protein>
<dbReference type="SUPFAM" id="SSF46894">
    <property type="entry name" value="C-terminal effector domain of the bipartite response regulators"/>
    <property type="match status" value="1"/>
</dbReference>
<evidence type="ECO:0000313" key="4">
    <source>
        <dbReference type="EMBL" id="MFC4602222.1"/>
    </source>
</evidence>
<comment type="caution">
    <text evidence="4">The sequence shown here is derived from an EMBL/GenBank/DDBJ whole genome shotgun (WGS) entry which is preliminary data.</text>
</comment>
<evidence type="ECO:0000259" key="3">
    <source>
        <dbReference type="PROSITE" id="PS50043"/>
    </source>
</evidence>
<dbReference type="EMBL" id="JBHSFO010000001">
    <property type="protein sequence ID" value="MFC4602222.1"/>
    <property type="molecule type" value="Genomic_DNA"/>
</dbReference>
<dbReference type="PANTHER" id="PTHR16305">
    <property type="entry name" value="TESTICULAR SOLUBLE ADENYLYL CYCLASE"/>
    <property type="match status" value="1"/>
</dbReference>
<dbReference type="PRINTS" id="PR00038">
    <property type="entry name" value="HTHLUXR"/>
</dbReference>
<sequence>MGSVTRIRGEVRRDAVIVGRARHLADLAACARRARAGEGQVVVLEGESGFGKTALVHAFLAGESGWITASTVADGGECAVTYGVIEQIADELAHAGAAEAADVDVRDNGIRQVAASVVAALDAADGPVCIVVDDAQWVDDDSAGVLMLLAHAVRHRAVLLVISARCDASPLLNRVRRLASGPGRGAVVHVGALTPREVQELVEVSLATDYSLRSATTLAAYAQGCPLDIQAAVEACGGDPARAHDQLMRYVPDLVESLRTVLSQVTDSCRRAVEVMAVLDAPTWVADLDAVAVRLGGLVDVPAAMDVHLLEIENARGVLIVRPLHARVRDAVLASMGRDAIRRVHASIADVAIGSRSLLHRAAACTGGSEQLAAHLEEQASGARAHGDLDRAVEYGLWATRLTTDPDAYPRRLVACAASSVAGRHLRVFDELVGNLESLAPAPDRDLLLAYSQLRRGDNAAALERAASALSTDLRGEPASTALRIVVTCGLASALAVVGEMGDVASLCDVLERDLLVLAAVRSADRADEGIPVDLLGREVELSALRSAVSHYTEGIEVHRSPVAELLDALAPGRYDRRHAIALVTRGSLLHKDGQLHRAAEDLTAGLSLIADDSSWIAQQGRIELAMVQFRLGSWDDAQANAADALDIALDLGDPWSTAAAYAVAALVPVGRGDLAVAERRLGLAHAALPQSGTLVAHRVIALVEMMVALARRRPERALTAMQAYRVHADLGDRVGNWDAAEAVALLELGRIGEAAAALDRFERTDAEYLLVRGAVSFMSGERDQAARQFRGALSALDDDSSVIVRGVTWHRVGMLLAVDGEPDVGQALIRRARDLYASLGAATWLAECEEDLRALGVAPTTASTSQNASAETPLTAREHQIALLVGDGLTNREVAEKLTLSIRTVDFHLRNVLHKLGFGSRRQLRAWVAASATPQTVPDVDDDTASGEPHRSRFRALVLGVGGLN</sequence>
<dbReference type="InterPro" id="IPR027417">
    <property type="entry name" value="P-loop_NTPase"/>
</dbReference>
<dbReference type="Gene3D" id="1.10.10.10">
    <property type="entry name" value="Winged helix-like DNA-binding domain superfamily/Winged helix DNA-binding domain"/>
    <property type="match status" value="1"/>
</dbReference>
<dbReference type="CDD" id="cd06170">
    <property type="entry name" value="LuxR_C_like"/>
    <property type="match status" value="1"/>
</dbReference>
<dbReference type="Proteomes" id="UP001595914">
    <property type="component" value="Unassembled WGS sequence"/>
</dbReference>
<dbReference type="InterPro" id="IPR000792">
    <property type="entry name" value="Tscrpt_reg_LuxR_C"/>
</dbReference>
<dbReference type="Gene3D" id="3.40.50.300">
    <property type="entry name" value="P-loop containing nucleotide triphosphate hydrolases"/>
    <property type="match status" value="1"/>
</dbReference>
<reference evidence="5" key="1">
    <citation type="journal article" date="2019" name="Int. J. Syst. Evol. Microbiol.">
        <title>The Global Catalogue of Microorganisms (GCM) 10K type strain sequencing project: providing services to taxonomists for standard genome sequencing and annotation.</title>
        <authorList>
            <consortium name="The Broad Institute Genomics Platform"/>
            <consortium name="The Broad Institute Genome Sequencing Center for Infectious Disease"/>
            <person name="Wu L."/>
            <person name="Ma J."/>
        </authorList>
    </citation>
    <scope>NUCLEOTIDE SEQUENCE [LARGE SCALE GENOMIC DNA]</scope>
    <source>
        <strain evidence="5">CCUG 54520</strain>
    </source>
</reference>
<dbReference type="SUPFAM" id="SSF52540">
    <property type="entry name" value="P-loop containing nucleoside triphosphate hydrolases"/>
    <property type="match status" value="1"/>
</dbReference>
<dbReference type="Pfam" id="PF00196">
    <property type="entry name" value="GerE"/>
    <property type="match status" value="1"/>
</dbReference>
<keyword evidence="5" id="KW-1185">Reference proteome</keyword>
<dbReference type="InterPro" id="IPR036388">
    <property type="entry name" value="WH-like_DNA-bd_sf"/>
</dbReference>
<name>A0ABV9FKL2_9NOCA</name>
<keyword evidence="1" id="KW-0547">Nucleotide-binding</keyword>
<dbReference type="SMART" id="SM00421">
    <property type="entry name" value="HTH_LUXR"/>
    <property type="match status" value="1"/>
</dbReference>
<evidence type="ECO:0000313" key="5">
    <source>
        <dbReference type="Proteomes" id="UP001595914"/>
    </source>
</evidence>
<evidence type="ECO:0000256" key="2">
    <source>
        <dbReference type="ARBA" id="ARBA00022840"/>
    </source>
</evidence>
<dbReference type="SUPFAM" id="SSF48452">
    <property type="entry name" value="TPR-like"/>
    <property type="match status" value="1"/>
</dbReference>
<dbReference type="InterPro" id="IPR011990">
    <property type="entry name" value="TPR-like_helical_dom_sf"/>
</dbReference>
<dbReference type="PANTHER" id="PTHR16305:SF28">
    <property type="entry name" value="GUANYLATE CYCLASE DOMAIN-CONTAINING PROTEIN"/>
    <property type="match status" value="1"/>
</dbReference>
<feature type="domain" description="HTH luxR-type" evidence="3">
    <location>
        <begin position="868"/>
        <end position="933"/>
    </location>
</feature>
<evidence type="ECO:0000256" key="1">
    <source>
        <dbReference type="ARBA" id="ARBA00022741"/>
    </source>
</evidence>
<accession>A0ABV9FKL2</accession>
<dbReference type="RefSeq" id="WP_378413206.1">
    <property type="nucleotide sequence ID" value="NZ_JBHSFO010000001.1"/>
</dbReference>
<gene>
    <name evidence="4" type="ORF">ACFO6S_00775</name>
</gene>
<dbReference type="Gene3D" id="1.25.40.10">
    <property type="entry name" value="Tetratricopeptide repeat domain"/>
    <property type="match status" value="1"/>
</dbReference>
<dbReference type="InterPro" id="IPR016032">
    <property type="entry name" value="Sig_transdc_resp-reg_C-effctor"/>
</dbReference>
<dbReference type="PROSITE" id="PS00622">
    <property type="entry name" value="HTH_LUXR_1"/>
    <property type="match status" value="1"/>
</dbReference>
<dbReference type="Pfam" id="PF13191">
    <property type="entry name" value="AAA_16"/>
    <property type="match status" value="1"/>
</dbReference>
<dbReference type="PROSITE" id="PS50043">
    <property type="entry name" value="HTH_LUXR_2"/>
    <property type="match status" value="1"/>
</dbReference>
<dbReference type="InterPro" id="IPR041664">
    <property type="entry name" value="AAA_16"/>
</dbReference>
<keyword evidence="2" id="KW-0067">ATP-binding</keyword>
<organism evidence="4 5">
    <name type="scientific">Rhodococcus kronopolitis</name>
    <dbReference type="NCBI Taxonomy" id="1460226"/>
    <lineage>
        <taxon>Bacteria</taxon>
        <taxon>Bacillati</taxon>
        <taxon>Actinomycetota</taxon>
        <taxon>Actinomycetes</taxon>
        <taxon>Mycobacteriales</taxon>
        <taxon>Nocardiaceae</taxon>
        <taxon>Rhodococcus</taxon>
    </lineage>
</organism>